<name>A0A0C9Y4N8_9AGAR</name>
<dbReference type="Proteomes" id="UP000054477">
    <property type="component" value="Unassembled WGS sequence"/>
</dbReference>
<feature type="region of interest" description="Disordered" evidence="1">
    <location>
        <begin position="1"/>
        <end position="21"/>
    </location>
</feature>
<evidence type="ECO:0000256" key="1">
    <source>
        <dbReference type="SAM" id="MobiDB-lite"/>
    </source>
</evidence>
<organism evidence="2 3">
    <name type="scientific">Laccaria amethystina LaAM-08-1</name>
    <dbReference type="NCBI Taxonomy" id="1095629"/>
    <lineage>
        <taxon>Eukaryota</taxon>
        <taxon>Fungi</taxon>
        <taxon>Dikarya</taxon>
        <taxon>Basidiomycota</taxon>
        <taxon>Agaricomycotina</taxon>
        <taxon>Agaricomycetes</taxon>
        <taxon>Agaricomycetidae</taxon>
        <taxon>Agaricales</taxon>
        <taxon>Agaricineae</taxon>
        <taxon>Hydnangiaceae</taxon>
        <taxon>Laccaria</taxon>
    </lineage>
</organism>
<reference evidence="2 3" key="1">
    <citation type="submission" date="2014-04" db="EMBL/GenBank/DDBJ databases">
        <authorList>
            <consortium name="DOE Joint Genome Institute"/>
            <person name="Kuo A."/>
            <person name="Kohler A."/>
            <person name="Nagy L.G."/>
            <person name="Floudas D."/>
            <person name="Copeland A."/>
            <person name="Barry K.W."/>
            <person name="Cichocki N."/>
            <person name="Veneault-Fourrey C."/>
            <person name="LaButti K."/>
            <person name="Lindquist E.A."/>
            <person name="Lipzen A."/>
            <person name="Lundell T."/>
            <person name="Morin E."/>
            <person name="Murat C."/>
            <person name="Sun H."/>
            <person name="Tunlid A."/>
            <person name="Henrissat B."/>
            <person name="Grigoriev I.V."/>
            <person name="Hibbett D.S."/>
            <person name="Martin F."/>
            <person name="Nordberg H.P."/>
            <person name="Cantor M.N."/>
            <person name="Hua S.X."/>
        </authorList>
    </citation>
    <scope>NUCLEOTIDE SEQUENCE [LARGE SCALE GENOMIC DNA]</scope>
    <source>
        <strain evidence="2 3">LaAM-08-1</strain>
    </source>
</reference>
<evidence type="ECO:0000313" key="3">
    <source>
        <dbReference type="Proteomes" id="UP000054477"/>
    </source>
</evidence>
<evidence type="ECO:0000313" key="2">
    <source>
        <dbReference type="EMBL" id="KIK05077.1"/>
    </source>
</evidence>
<dbReference type="EMBL" id="KN838563">
    <property type="protein sequence ID" value="KIK05077.1"/>
    <property type="molecule type" value="Genomic_DNA"/>
</dbReference>
<dbReference type="AlphaFoldDB" id="A0A0C9Y4N8"/>
<sequence>MDCRQFAYSRDTSTHSTSTCSPPSPILFCLGHTRRDMTLEYRRNLNKLETKQRQ</sequence>
<accession>A0A0C9Y4N8</accession>
<reference evidence="3" key="2">
    <citation type="submission" date="2015-01" db="EMBL/GenBank/DDBJ databases">
        <title>Evolutionary Origins and Diversification of the Mycorrhizal Mutualists.</title>
        <authorList>
            <consortium name="DOE Joint Genome Institute"/>
            <consortium name="Mycorrhizal Genomics Consortium"/>
            <person name="Kohler A."/>
            <person name="Kuo A."/>
            <person name="Nagy L.G."/>
            <person name="Floudas D."/>
            <person name="Copeland A."/>
            <person name="Barry K.W."/>
            <person name="Cichocki N."/>
            <person name="Veneault-Fourrey C."/>
            <person name="LaButti K."/>
            <person name="Lindquist E.A."/>
            <person name="Lipzen A."/>
            <person name="Lundell T."/>
            <person name="Morin E."/>
            <person name="Murat C."/>
            <person name="Riley R."/>
            <person name="Ohm R."/>
            <person name="Sun H."/>
            <person name="Tunlid A."/>
            <person name="Henrissat B."/>
            <person name="Grigoriev I.V."/>
            <person name="Hibbett D.S."/>
            <person name="Martin F."/>
        </authorList>
    </citation>
    <scope>NUCLEOTIDE SEQUENCE [LARGE SCALE GENOMIC DNA]</scope>
    <source>
        <strain evidence="3">LaAM-08-1</strain>
    </source>
</reference>
<protein>
    <submittedName>
        <fullName evidence="2">Uncharacterized protein</fullName>
    </submittedName>
</protein>
<dbReference type="HOGENOM" id="CLU_3050675_0_0_1"/>
<gene>
    <name evidence="2" type="ORF">K443DRAFT_675374</name>
</gene>
<proteinExistence type="predicted"/>
<keyword evidence="3" id="KW-1185">Reference proteome</keyword>